<dbReference type="AlphaFoldDB" id="Q764S3"/>
<dbReference type="SUPFAM" id="SSF54593">
    <property type="entry name" value="Glyoxalase/Bleomycin resistance protein/Dihydroxybiphenyl dioxygenase"/>
    <property type="match status" value="1"/>
</dbReference>
<dbReference type="Pfam" id="PF00903">
    <property type="entry name" value="Glyoxalase"/>
    <property type="match status" value="2"/>
</dbReference>
<proteinExistence type="predicted"/>
<dbReference type="InterPro" id="IPR037523">
    <property type="entry name" value="VOC_core"/>
</dbReference>
<dbReference type="GO" id="GO:0051213">
    <property type="term" value="F:dioxygenase activity"/>
    <property type="evidence" value="ECO:0007669"/>
    <property type="project" value="UniProtKB-KW"/>
</dbReference>
<organism evidence="2">
    <name type="scientific">Geobacillus genomosp. 3</name>
    <dbReference type="NCBI Taxonomy" id="1921421"/>
    <lineage>
        <taxon>Bacteria</taxon>
        <taxon>Bacillati</taxon>
        <taxon>Bacillota</taxon>
        <taxon>Bacilli</taxon>
        <taxon>Bacillales</taxon>
        <taxon>Anoxybacillaceae</taxon>
        <taxon>Geobacillus</taxon>
    </lineage>
</organism>
<accession>Q764S3</accession>
<dbReference type="InterPro" id="IPR004360">
    <property type="entry name" value="Glyas_Fos-R_dOase_dom"/>
</dbReference>
<dbReference type="CDD" id="cd16360">
    <property type="entry name" value="ED_TypeI_classII_N"/>
    <property type="match status" value="1"/>
</dbReference>
<dbReference type="CDD" id="cd08343">
    <property type="entry name" value="ED_TypeI_classII_C"/>
    <property type="match status" value="1"/>
</dbReference>
<protein>
    <submittedName>
        <fullName evidence="2">Catechol 2,3-dioxygenase</fullName>
    </submittedName>
</protein>
<dbReference type="InterPro" id="IPR051332">
    <property type="entry name" value="Fosfomycin_Res_Enzymes"/>
</dbReference>
<gene>
    <name evidence="2" type="primary">nahH</name>
</gene>
<reference evidence="2" key="1">
    <citation type="journal article" date="2004" name="Microbiology">
        <title>Genes for Mn(II)-dependent NahC and Fe(II)-dependent NahH located in close proximity in the thermophilic naphthalene and PCB degrader, Bacillus sp. JF8: cloning and characterization.</title>
        <authorList>
            <person name="Miyazawa D."/>
            <person name="Mukerjee-Dhar G."/>
            <person name="Shimura M."/>
            <person name="Hatta T."/>
            <person name="Kimbara K."/>
        </authorList>
    </citation>
    <scope>NUCLEOTIDE SEQUENCE</scope>
    <source>
        <strain evidence="2">JF8</strain>
    </source>
</reference>
<dbReference type="InterPro" id="IPR029068">
    <property type="entry name" value="Glyas_Bleomycin-R_OHBP_Dase"/>
</dbReference>
<dbReference type="PANTHER" id="PTHR36113:SF3">
    <property type="entry name" value="SLL5075 PROTEIN"/>
    <property type="match status" value="1"/>
</dbReference>
<keyword evidence="2" id="KW-0560">Oxidoreductase</keyword>
<sequence>MSHMGIFKFANGTIRVKDLEKSIEFYRDVIGMHELAREKGVVYFGCGADETFDIAIKEGGTGVEQFALQVADEEDIQYYEKKLTNLGISTQRMSNPEPGKKVALRFAAPSGHQLELALMEDRPHYLHPVAGHKGSRGIGILDADHITLHTKDVKGLAEFLQEALDFRVADVFEPAPGVWGAAWTHASDYHHDVALIGTSEDTTLHHFAFLVSGFEDMKRACDLLAQAGYKIETGPGRHGVGGNLFTYFLDPSGNRIELSAEMPRADRSVPHKVWPDFPPAFSTWGALPPESFAKGS</sequence>
<dbReference type="PROSITE" id="PS51819">
    <property type="entry name" value="VOC"/>
    <property type="match status" value="2"/>
</dbReference>
<dbReference type="Gene3D" id="3.10.180.10">
    <property type="entry name" value="2,3-Dihydroxybiphenyl 1,2-Dioxygenase, domain 1"/>
    <property type="match status" value="2"/>
</dbReference>
<dbReference type="PANTHER" id="PTHR36113">
    <property type="entry name" value="LYASE, PUTATIVE-RELATED-RELATED"/>
    <property type="match status" value="1"/>
</dbReference>
<evidence type="ECO:0000313" key="2">
    <source>
        <dbReference type="EMBL" id="BAD08308.1"/>
    </source>
</evidence>
<dbReference type="EMBL" id="AB116258">
    <property type="protein sequence ID" value="BAD08308.1"/>
    <property type="molecule type" value="Genomic_DNA"/>
</dbReference>
<name>Q764S3_GEOG3</name>
<evidence type="ECO:0000259" key="1">
    <source>
        <dbReference type="PROSITE" id="PS51819"/>
    </source>
</evidence>
<feature type="domain" description="VOC" evidence="1">
    <location>
        <begin position="8"/>
        <end position="119"/>
    </location>
</feature>
<feature type="domain" description="VOC" evidence="1">
    <location>
        <begin position="142"/>
        <end position="261"/>
    </location>
</feature>
<keyword evidence="2" id="KW-0223">Dioxygenase</keyword>